<dbReference type="Proteomes" id="UP000807306">
    <property type="component" value="Unassembled WGS sequence"/>
</dbReference>
<organism evidence="1 2">
    <name type="scientific">Crepidotus variabilis</name>
    <dbReference type="NCBI Taxonomy" id="179855"/>
    <lineage>
        <taxon>Eukaryota</taxon>
        <taxon>Fungi</taxon>
        <taxon>Dikarya</taxon>
        <taxon>Basidiomycota</taxon>
        <taxon>Agaricomycotina</taxon>
        <taxon>Agaricomycetes</taxon>
        <taxon>Agaricomycetidae</taxon>
        <taxon>Agaricales</taxon>
        <taxon>Agaricineae</taxon>
        <taxon>Crepidotaceae</taxon>
        <taxon>Crepidotus</taxon>
    </lineage>
</organism>
<protein>
    <recommendedName>
        <fullName evidence="3">BTB domain-containing protein</fullName>
    </recommendedName>
</protein>
<name>A0A9P6JN29_9AGAR</name>
<proteinExistence type="predicted"/>
<accession>A0A9P6JN29</accession>
<reference evidence="1" key="1">
    <citation type="submission" date="2020-11" db="EMBL/GenBank/DDBJ databases">
        <authorList>
            <consortium name="DOE Joint Genome Institute"/>
            <person name="Ahrendt S."/>
            <person name="Riley R."/>
            <person name="Andreopoulos W."/>
            <person name="Labutti K."/>
            <person name="Pangilinan J."/>
            <person name="Ruiz-Duenas F.J."/>
            <person name="Barrasa J.M."/>
            <person name="Sanchez-Garcia M."/>
            <person name="Camarero S."/>
            <person name="Miyauchi S."/>
            <person name="Serrano A."/>
            <person name="Linde D."/>
            <person name="Babiker R."/>
            <person name="Drula E."/>
            <person name="Ayuso-Fernandez I."/>
            <person name="Pacheco R."/>
            <person name="Padilla G."/>
            <person name="Ferreira P."/>
            <person name="Barriuso J."/>
            <person name="Kellner H."/>
            <person name="Castanera R."/>
            <person name="Alfaro M."/>
            <person name="Ramirez L."/>
            <person name="Pisabarro A.G."/>
            <person name="Kuo A."/>
            <person name="Tritt A."/>
            <person name="Lipzen A."/>
            <person name="He G."/>
            <person name="Yan M."/>
            <person name="Ng V."/>
            <person name="Cullen D."/>
            <person name="Martin F."/>
            <person name="Rosso M.-N."/>
            <person name="Henrissat B."/>
            <person name="Hibbett D."/>
            <person name="Martinez A.T."/>
            <person name="Grigoriev I.V."/>
        </authorList>
    </citation>
    <scope>NUCLEOTIDE SEQUENCE</scope>
    <source>
        <strain evidence="1">CBS 506.95</strain>
    </source>
</reference>
<evidence type="ECO:0008006" key="3">
    <source>
        <dbReference type="Google" id="ProtNLM"/>
    </source>
</evidence>
<dbReference type="InterPro" id="IPR006616">
    <property type="entry name" value="DM9_repeat"/>
</dbReference>
<dbReference type="Pfam" id="PF11901">
    <property type="entry name" value="DM9"/>
    <property type="match status" value="1"/>
</dbReference>
<dbReference type="AlphaFoldDB" id="A0A9P6JN29"/>
<gene>
    <name evidence="1" type="ORF">CPB83DRAFT_858057</name>
</gene>
<evidence type="ECO:0000313" key="2">
    <source>
        <dbReference type="Proteomes" id="UP000807306"/>
    </source>
</evidence>
<evidence type="ECO:0000313" key="1">
    <source>
        <dbReference type="EMBL" id="KAF9526413.1"/>
    </source>
</evidence>
<sequence>MDGRPTEKHSLYYIDLVSFQVESTRFRVPTIGFISSNPNFFQILKDSDPSTKIDHETAIELSNISKDLFEGLLLVMYPFTRTAETYQEWLGALDLSNRWGLHDIKEKSILGISKTAEFLSKSSLDLALFSKQHRVGQWLRNAYIQLVKGEDLNVDDLRRSSSEGLERLDFETISRLLQAQLLFKSRPSQGVPTAKVCQWCILAKTYNTTWAPGYEVNYRCPTHPTPASCVDRAFWREFAQIGSTIDNGVPSAGHRLALKTGVPLPYLNLALSPDWDTFEGHWIFLASAIRERSVIPCKTGAGTPFLCVALDGKEIRHQGRFDILPYLPEQMELVLTSYGKIPDGRRPIEGGYEEGGSQLYHAVAAVEGLRIPGKTGERLGAAKIALNGIEHTIKENYHILCWR</sequence>
<dbReference type="EMBL" id="MU157872">
    <property type="protein sequence ID" value="KAF9526413.1"/>
    <property type="molecule type" value="Genomic_DNA"/>
</dbReference>
<dbReference type="OrthoDB" id="2142040at2759"/>
<comment type="caution">
    <text evidence="1">The sequence shown here is derived from an EMBL/GenBank/DDBJ whole genome shotgun (WGS) entry which is preliminary data.</text>
</comment>
<keyword evidence="2" id="KW-1185">Reference proteome</keyword>